<organism evidence="2 4">
    <name type="scientific">[Clostridium] aminophilum</name>
    <dbReference type="NCBI Taxonomy" id="1526"/>
    <lineage>
        <taxon>Bacteria</taxon>
        <taxon>Bacillati</taxon>
        <taxon>Bacillota</taxon>
        <taxon>Clostridia</taxon>
        <taxon>Lachnospirales</taxon>
        <taxon>Lachnospiraceae</taxon>
    </lineage>
</organism>
<dbReference type="STRING" id="1526.SAMN02910262_00542"/>
<proteinExistence type="predicted"/>
<accession>A0A1I6IM55</accession>
<keyword evidence="2" id="KW-0808">Transferase</keyword>
<dbReference type="Pfam" id="PF13189">
    <property type="entry name" value="Cytidylate_kin2"/>
    <property type="match status" value="1"/>
</dbReference>
<evidence type="ECO:0000313" key="2">
    <source>
        <dbReference type="EMBL" id="SFR67774.1"/>
    </source>
</evidence>
<reference evidence="2 4" key="1">
    <citation type="submission" date="2016-10" db="EMBL/GenBank/DDBJ databases">
        <authorList>
            <person name="de Groot N.N."/>
        </authorList>
    </citation>
    <scope>NUCLEOTIDE SEQUENCE [LARGE SCALE GENOMIC DNA]</scope>
    <source>
        <strain evidence="2 4">F</strain>
        <strain evidence="1">KH1P1</strain>
    </source>
</reference>
<protein>
    <submittedName>
        <fullName evidence="2">Cytidylate kinase</fullName>
    </submittedName>
</protein>
<dbReference type="AlphaFoldDB" id="A0A1I6IM55"/>
<sequence>MNNNLIITIGRECGSGGRQIGQKLAERLGIKCYDKELLSMAAKESGLAEELFKTHDEKPTNSFLYSLVMDTYSMGGYSASAYMDMPLNHKIFLAQFDSIKKLADRESCVIVGRCADYALADYPNVVSVFIRGDDSDKIRHLAAKHNISENSAKDIMIKTDKRRSSYYNYYSNKRWGSSKSYDLCLNSSVVGYDGAVNIIEEFAKQKQAYIKHMQEKYNSEKR</sequence>
<dbReference type="RefSeq" id="WP_031471513.1">
    <property type="nucleotide sequence ID" value="NZ_FOIL01000007.1"/>
</dbReference>
<reference evidence="3" key="2">
    <citation type="submission" date="2016-10" db="EMBL/GenBank/DDBJ databases">
        <authorList>
            <person name="Varghese N."/>
            <person name="Submissions S."/>
        </authorList>
    </citation>
    <scope>NUCLEOTIDE SEQUENCE [LARGE SCALE GENOMIC DNA]</scope>
    <source>
        <strain evidence="3">KH1P1</strain>
    </source>
</reference>
<keyword evidence="2" id="KW-0418">Kinase</keyword>
<evidence type="ECO:0000313" key="4">
    <source>
        <dbReference type="Proteomes" id="UP000214760"/>
    </source>
</evidence>
<dbReference type="Proteomes" id="UP000214760">
    <property type="component" value="Unassembled WGS sequence"/>
</dbReference>
<evidence type="ECO:0000313" key="3">
    <source>
        <dbReference type="Proteomes" id="UP000199820"/>
    </source>
</evidence>
<dbReference type="Gene3D" id="3.40.50.300">
    <property type="entry name" value="P-loop containing nucleotide triphosphate hydrolases"/>
    <property type="match status" value="1"/>
</dbReference>
<dbReference type="OrthoDB" id="9781180at2"/>
<name>A0A1I6IM55_9FIRM</name>
<dbReference type="Proteomes" id="UP000199820">
    <property type="component" value="Unassembled WGS sequence"/>
</dbReference>
<gene>
    <name evidence="2" type="ORF">SAMN02910262_00542</name>
    <name evidence="1" type="ORF">SAMN04487771_100743</name>
</gene>
<evidence type="ECO:0000313" key="1">
    <source>
        <dbReference type="EMBL" id="SET18670.1"/>
    </source>
</evidence>
<dbReference type="InterPro" id="IPR027417">
    <property type="entry name" value="P-loop_NTPase"/>
</dbReference>
<dbReference type="EMBL" id="FOZC01000002">
    <property type="protein sequence ID" value="SFR67774.1"/>
    <property type="molecule type" value="Genomic_DNA"/>
</dbReference>
<keyword evidence="3" id="KW-1185">Reference proteome</keyword>
<dbReference type="eggNOG" id="COG1102">
    <property type="taxonomic scope" value="Bacteria"/>
</dbReference>
<dbReference type="EMBL" id="FOIL01000007">
    <property type="protein sequence ID" value="SET18670.1"/>
    <property type="molecule type" value="Genomic_DNA"/>
</dbReference>
<dbReference type="GO" id="GO:0016301">
    <property type="term" value="F:kinase activity"/>
    <property type="evidence" value="ECO:0007669"/>
    <property type="project" value="UniProtKB-KW"/>
</dbReference>